<feature type="transmembrane region" description="Helical" evidence="1">
    <location>
        <begin position="7"/>
        <end position="25"/>
    </location>
</feature>
<protein>
    <submittedName>
        <fullName evidence="2">Uncharacterized protein</fullName>
    </submittedName>
</protein>
<evidence type="ECO:0000313" key="3">
    <source>
        <dbReference type="Proteomes" id="UP001348492"/>
    </source>
</evidence>
<keyword evidence="1" id="KW-0812">Transmembrane</keyword>
<proteinExistence type="predicted"/>
<evidence type="ECO:0000256" key="1">
    <source>
        <dbReference type="SAM" id="Phobius"/>
    </source>
</evidence>
<dbReference type="RefSeq" id="WP_018590294.1">
    <property type="nucleotide sequence ID" value="NZ_CP117523.1"/>
</dbReference>
<organism evidence="2 3">
    <name type="scientific">Terrisporobacter glycolicus ATCC 14880 = DSM 1288</name>
    <dbReference type="NCBI Taxonomy" id="1121315"/>
    <lineage>
        <taxon>Bacteria</taxon>
        <taxon>Bacillati</taxon>
        <taxon>Bacillota</taxon>
        <taxon>Clostridia</taxon>
        <taxon>Peptostreptococcales</taxon>
        <taxon>Peptostreptococcaceae</taxon>
        <taxon>Terrisporobacter</taxon>
    </lineage>
</organism>
<accession>A0ABZ2EU67</accession>
<dbReference type="EMBL" id="CP117523">
    <property type="protein sequence ID" value="WWD83153.1"/>
    <property type="molecule type" value="Genomic_DNA"/>
</dbReference>
<reference evidence="2 3" key="1">
    <citation type="journal article" date="2023" name="PLoS ONE">
        <title>Genome-based metabolic and phylogenomic analysis of three Terrisporobacter species.</title>
        <authorList>
            <person name="Boer T."/>
            <person name="Bengelsdorf F.R."/>
            <person name="Bomeke M."/>
            <person name="Daniel R."/>
            <person name="Poehlein A."/>
        </authorList>
    </citation>
    <scope>NUCLEOTIDE SEQUENCE [LARGE SCALE GENOMIC DNA]</scope>
    <source>
        <strain evidence="2 3">DSM 1288</strain>
    </source>
</reference>
<gene>
    <name evidence="2" type="ORF">TEGL_15590</name>
</gene>
<keyword evidence="3" id="KW-1185">Reference proteome</keyword>
<name>A0ABZ2EU67_9FIRM</name>
<keyword evidence="1" id="KW-1133">Transmembrane helix</keyword>
<keyword evidence="1" id="KW-0472">Membrane</keyword>
<dbReference type="Proteomes" id="UP001348492">
    <property type="component" value="Chromosome"/>
</dbReference>
<evidence type="ECO:0000313" key="2">
    <source>
        <dbReference type="EMBL" id="WWD83153.1"/>
    </source>
</evidence>
<sequence>MRFKKSIILYICVLSIIFIFMLPSYTTGPKILKYNQKRGIHLYWTNSNFRNKIEVAGRKKKLVRYFDGRFYPIKFNFGFMKVKGRRGLIHY</sequence>